<feature type="compositionally biased region" description="Polar residues" evidence="1">
    <location>
        <begin position="145"/>
        <end position="155"/>
    </location>
</feature>
<keyword evidence="3" id="KW-1185">Reference proteome</keyword>
<dbReference type="Proteomes" id="UP001287286">
    <property type="component" value="Unassembled WGS sequence"/>
</dbReference>
<name>A0ABR0CBS5_PURLI</name>
<organism evidence="2 3">
    <name type="scientific">Purpureocillium lilacinum</name>
    <name type="common">Paecilomyces lilacinus</name>
    <dbReference type="NCBI Taxonomy" id="33203"/>
    <lineage>
        <taxon>Eukaryota</taxon>
        <taxon>Fungi</taxon>
        <taxon>Dikarya</taxon>
        <taxon>Ascomycota</taxon>
        <taxon>Pezizomycotina</taxon>
        <taxon>Sordariomycetes</taxon>
        <taxon>Hypocreomycetidae</taxon>
        <taxon>Hypocreales</taxon>
        <taxon>Ophiocordycipitaceae</taxon>
        <taxon>Purpureocillium</taxon>
    </lineage>
</organism>
<evidence type="ECO:0000256" key="1">
    <source>
        <dbReference type="SAM" id="MobiDB-lite"/>
    </source>
</evidence>
<reference evidence="2 3" key="1">
    <citation type="journal article" date="2024" name="Microbiol. Resour. Announc.">
        <title>Genome annotations for the ascomycete fungi Trichoderma harzianum, Trichoderma aggressivum, and Purpureocillium lilacinum.</title>
        <authorList>
            <person name="Beijen E.P.W."/>
            <person name="Ohm R.A."/>
        </authorList>
    </citation>
    <scope>NUCLEOTIDE SEQUENCE [LARGE SCALE GENOMIC DNA]</scope>
    <source>
        <strain evidence="2 3">CBS 150709</strain>
    </source>
</reference>
<protein>
    <submittedName>
        <fullName evidence="2">Uncharacterized protein</fullName>
    </submittedName>
</protein>
<comment type="caution">
    <text evidence="2">The sequence shown here is derived from an EMBL/GenBank/DDBJ whole genome shotgun (WGS) entry which is preliminary data.</text>
</comment>
<feature type="compositionally biased region" description="Low complexity" evidence="1">
    <location>
        <begin position="226"/>
        <end position="249"/>
    </location>
</feature>
<feature type="region of interest" description="Disordered" evidence="1">
    <location>
        <begin position="176"/>
        <end position="276"/>
    </location>
</feature>
<gene>
    <name evidence="2" type="ORF">Purlil1_2009</name>
</gene>
<evidence type="ECO:0000313" key="2">
    <source>
        <dbReference type="EMBL" id="KAK4093675.1"/>
    </source>
</evidence>
<evidence type="ECO:0000313" key="3">
    <source>
        <dbReference type="Proteomes" id="UP001287286"/>
    </source>
</evidence>
<accession>A0ABR0CBS5</accession>
<sequence>MLACYQVLVLWKWDRDRRTNRSNPSKVCPDGPSKRALGTSCTERLGNASLHQPAAEAFPVLPQRWTVNGILEFWAQPVRQAGTASCVREGEGRKTWLPRKIDGQINFLPHCPFLPSPSISRSSSKQQHRDSGLAAAVSRDALPRSVTSRTSTPNCAATKQETTNCYTTFDHRKWRMPQNSSQRDRHRRADDEFLDEDTSSEDASEDEDELLQDDEREGRPPKRGRQAQSTAPATAQPPAITAQSATPSTDPTKMVRLEQQEASRSMGRDNFPQKKRRLRITNQQTKHLLWARMS</sequence>
<feature type="compositionally biased region" description="Acidic residues" evidence="1">
    <location>
        <begin position="192"/>
        <end position="215"/>
    </location>
</feature>
<dbReference type="EMBL" id="JAWRVI010000005">
    <property type="protein sequence ID" value="KAK4093675.1"/>
    <property type="molecule type" value="Genomic_DNA"/>
</dbReference>
<proteinExistence type="predicted"/>
<feature type="region of interest" description="Disordered" evidence="1">
    <location>
        <begin position="117"/>
        <end position="155"/>
    </location>
</feature>